<keyword evidence="1" id="KW-1133">Transmembrane helix</keyword>
<comment type="caution">
    <text evidence="2">The sequence shown here is derived from an EMBL/GenBank/DDBJ whole genome shotgun (WGS) entry which is preliminary data.</text>
</comment>
<evidence type="ECO:0000313" key="3">
    <source>
        <dbReference type="Proteomes" id="UP000435649"/>
    </source>
</evidence>
<gene>
    <name evidence="2" type="ORF">FYJ85_12735</name>
</gene>
<keyword evidence="1" id="KW-0812">Transmembrane</keyword>
<organism evidence="2 3">
    <name type="scientific">Victivallis lenta</name>
    <dbReference type="NCBI Taxonomy" id="2606640"/>
    <lineage>
        <taxon>Bacteria</taxon>
        <taxon>Pseudomonadati</taxon>
        <taxon>Lentisphaerota</taxon>
        <taxon>Lentisphaeria</taxon>
        <taxon>Victivallales</taxon>
        <taxon>Victivallaceae</taxon>
        <taxon>Victivallis</taxon>
    </lineage>
</organism>
<reference evidence="2 3" key="1">
    <citation type="submission" date="2019-08" db="EMBL/GenBank/DDBJ databases">
        <title>In-depth cultivation of the pig gut microbiome towards novel bacterial diversity and tailored functional studies.</title>
        <authorList>
            <person name="Wylensek D."/>
            <person name="Hitch T.C.A."/>
            <person name="Clavel T."/>
        </authorList>
    </citation>
    <scope>NUCLEOTIDE SEQUENCE [LARGE SCALE GENOMIC DNA]</scope>
    <source>
        <strain evidence="2 3">BBE-744-WT-12</strain>
    </source>
</reference>
<keyword evidence="3" id="KW-1185">Reference proteome</keyword>
<keyword evidence="1" id="KW-0472">Membrane</keyword>
<protein>
    <submittedName>
        <fullName evidence="2">Uncharacterized protein</fullName>
    </submittedName>
</protein>
<evidence type="ECO:0000256" key="1">
    <source>
        <dbReference type="SAM" id="Phobius"/>
    </source>
</evidence>
<evidence type="ECO:0000313" key="2">
    <source>
        <dbReference type="EMBL" id="MST97904.1"/>
    </source>
</evidence>
<feature type="transmembrane region" description="Helical" evidence="1">
    <location>
        <begin position="22"/>
        <end position="45"/>
    </location>
</feature>
<dbReference type="AlphaFoldDB" id="A0A844G4L5"/>
<dbReference type="Proteomes" id="UP000435649">
    <property type="component" value="Unassembled WGS sequence"/>
</dbReference>
<proteinExistence type="predicted"/>
<dbReference type="RefSeq" id="WP_154419013.1">
    <property type="nucleotide sequence ID" value="NZ_VUNS01000013.1"/>
</dbReference>
<accession>A0A844G4L5</accession>
<sequence length="233" mass="25475">MNCETHMVPHRAGESGQATLELAAILVGIIAMAVGFLFVAGLSLSDNRTLLEAKKSAEWNARNGGNVRESAGELTGWVYGETTIGRENIVVPFSSRDRSGNTLDSQLKTAGDAFQSASSSEPDARYPYDYRWISPRTFDSGFGADFVSSLSNGYNAAKLVRGSGSTENSPVFSFDESGLLEGGRYIDNTRTRARTRAAMRDTFHQWFGIRIRQNQLTDSPANQVYMPSGNHED</sequence>
<name>A0A844G4L5_9BACT</name>
<dbReference type="EMBL" id="VUNS01000013">
    <property type="protein sequence ID" value="MST97904.1"/>
    <property type="molecule type" value="Genomic_DNA"/>
</dbReference>